<dbReference type="Pfam" id="PF00005">
    <property type="entry name" value="ABC_tran"/>
    <property type="match status" value="1"/>
</dbReference>
<sequence length="268" mass="28383">MSDVTGGGSGADDAADSDDAAGADFDGAQRTGDVPTLSATDVEAGYDQHQVLHGITFESRDGVTCIFGPNGSGKSTFLKTMNGIVPVWDGTITYGDVDLTDEKPEDIVTHGIATLPQGGGIFASLSVEENLNVGAFTVDDADAIAERKAEVLEVFPALEDKLDQKARELSGGQQMMVSLGRAMMTGADTFLLDEPSAGLAPRLVDDAFGLIERLVDRGAQVILIEQNVRAALRLADYVYILAEGEVQFHGPPEDLSEEDELMELYLGL</sequence>
<feature type="compositionally biased region" description="Gly residues" evidence="6">
    <location>
        <begin position="1"/>
        <end position="10"/>
    </location>
</feature>
<evidence type="ECO:0000313" key="8">
    <source>
        <dbReference type="EMBL" id="SDX79180.1"/>
    </source>
</evidence>
<dbReference type="Proteomes" id="UP000199079">
    <property type="component" value="Unassembled WGS sequence"/>
</dbReference>
<organism evidence="8 9">
    <name type="scientific">Halopenitus persicus</name>
    <dbReference type="NCBI Taxonomy" id="1048396"/>
    <lineage>
        <taxon>Archaea</taxon>
        <taxon>Methanobacteriati</taxon>
        <taxon>Methanobacteriota</taxon>
        <taxon>Stenosarchaea group</taxon>
        <taxon>Halobacteria</taxon>
        <taxon>Halobacteriales</taxon>
        <taxon>Haloferacaceae</taxon>
        <taxon>Halopenitus</taxon>
    </lineage>
</organism>
<accession>A0A1H3EKS0</accession>
<evidence type="ECO:0000313" key="9">
    <source>
        <dbReference type="Proteomes" id="UP000199079"/>
    </source>
</evidence>
<keyword evidence="9" id="KW-1185">Reference proteome</keyword>
<dbReference type="CDD" id="cd03224">
    <property type="entry name" value="ABC_TM1139_LivF_branched"/>
    <property type="match status" value="1"/>
</dbReference>
<protein>
    <submittedName>
        <fullName evidence="8">Amino acid/amide ABC transporter ATP-binding protein 2, HAAT family</fullName>
    </submittedName>
</protein>
<evidence type="ECO:0000259" key="7">
    <source>
        <dbReference type="PROSITE" id="PS50893"/>
    </source>
</evidence>
<dbReference type="GO" id="GO:0005524">
    <property type="term" value="F:ATP binding"/>
    <property type="evidence" value="ECO:0007669"/>
    <property type="project" value="UniProtKB-KW"/>
</dbReference>
<name>A0A1H3EKS0_9EURY</name>
<dbReference type="InterPro" id="IPR027417">
    <property type="entry name" value="P-loop_NTPase"/>
</dbReference>
<dbReference type="InterPro" id="IPR017871">
    <property type="entry name" value="ABC_transporter-like_CS"/>
</dbReference>
<evidence type="ECO:0000256" key="1">
    <source>
        <dbReference type="ARBA" id="ARBA00005417"/>
    </source>
</evidence>
<evidence type="ECO:0000256" key="3">
    <source>
        <dbReference type="ARBA" id="ARBA00022741"/>
    </source>
</evidence>
<evidence type="ECO:0000256" key="2">
    <source>
        <dbReference type="ARBA" id="ARBA00022448"/>
    </source>
</evidence>
<dbReference type="SUPFAM" id="SSF52540">
    <property type="entry name" value="P-loop containing nucleoside triphosphate hydrolases"/>
    <property type="match status" value="1"/>
</dbReference>
<proteinExistence type="inferred from homology"/>
<dbReference type="Gene3D" id="3.40.50.300">
    <property type="entry name" value="P-loop containing nucleotide triphosphate hydrolases"/>
    <property type="match status" value="1"/>
</dbReference>
<dbReference type="PROSITE" id="PS00211">
    <property type="entry name" value="ABC_TRANSPORTER_1"/>
    <property type="match status" value="1"/>
</dbReference>
<dbReference type="GO" id="GO:0016887">
    <property type="term" value="F:ATP hydrolysis activity"/>
    <property type="evidence" value="ECO:0007669"/>
    <property type="project" value="InterPro"/>
</dbReference>
<dbReference type="PANTHER" id="PTHR43820:SF7">
    <property type="entry name" value="BRANCHED-CHAIN AMINO ACID TRANSPORT ATP-BINDING PROTEIN LIVF-RELATED"/>
    <property type="match status" value="1"/>
</dbReference>
<dbReference type="AlphaFoldDB" id="A0A1H3EKS0"/>
<feature type="domain" description="ABC transporter" evidence="7">
    <location>
        <begin position="37"/>
        <end position="268"/>
    </location>
</feature>
<gene>
    <name evidence="8" type="ORF">SAMN05216564_101480</name>
</gene>
<dbReference type="RefSeq" id="WP_256335630.1">
    <property type="nucleotide sequence ID" value="NZ_FNPC01000001.1"/>
</dbReference>
<evidence type="ECO:0000256" key="6">
    <source>
        <dbReference type="SAM" id="MobiDB-lite"/>
    </source>
</evidence>
<evidence type="ECO:0000256" key="4">
    <source>
        <dbReference type="ARBA" id="ARBA00022840"/>
    </source>
</evidence>
<comment type="similarity">
    <text evidence="1">Belongs to the ABC transporter superfamily.</text>
</comment>
<dbReference type="GO" id="GO:0015807">
    <property type="term" value="P:L-amino acid transport"/>
    <property type="evidence" value="ECO:0007669"/>
    <property type="project" value="TreeGrafter"/>
</dbReference>
<dbReference type="PANTHER" id="PTHR43820">
    <property type="entry name" value="HIGH-AFFINITY BRANCHED-CHAIN AMINO ACID TRANSPORT ATP-BINDING PROTEIN LIVF"/>
    <property type="match status" value="1"/>
</dbReference>
<keyword evidence="3" id="KW-0547">Nucleotide-binding</keyword>
<keyword evidence="2" id="KW-0813">Transport</keyword>
<dbReference type="PROSITE" id="PS50893">
    <property type="entry name" value="ABC_TRANSPORTER_2"/>
    <property type="match status" value="1"/>
</dbReference>
<dbReference type="EMBL" id="FNPC01000001">
    <property type="protein sequence ID" value="SDX79180.1"/>
    <property type="molecule type" value="Genomic_DNA"/>
</dbReference>
<dbReference type="InterPro" id="IPR003439">
    <property type="entry name" value="ABC_transporter-like_ATP-bd"/>
</dbReference>
<keyword evidence="4 8" id="KW-0067">ATP-binding</keyword>
<reference evidence="9" key="1">
    <citation type="submission" date="2016-10" db="EMBL/GenBank/DDBJ databases">
        <authorList>
            <person name="Varghese N."/>
            <person name="Submissions S."/>
        </authorList>
    </citation>
    <scope>NUCLEOTIDE SEQUENCE [LARGE SCALE GENOMIC DNA]</scope>
    <source>
        <strain evidence="9">DC30,IBRC 10041,KCTC 4046</strain>
    </source>
</reference>
<feature type="region of interest" description="Disordered" evidence="6">
    <location>
        <begin position="1"/>
        <end position="35"/>
    </location>
</feature>
<evidence type="ECO:0000256" key="5">
    <source>
        <dbReference type="ARBA" id="ARBA00022970"/>
    </source>
</evidence>
<dbReference type="GO" id="GO:0015658">
    <property type="term" value="F:branched-chain amino acid transmembrane transporter activity"/>
    <property type="evidence" value="ECO:0007669"/>
    <property type="project" value="TreeGrafter"/>
</dbReference>
<dbReference type="InterPro" id="IPR052156">
    <property type="entry name" value="BCAA_Transport_ATP-bd_LivF"/>
</dbReference>
<dbReference type="SMART" id="SM00382">
    <property type="entry name" value="AAA"/>
    <property type="match status" value="1"/>
</dbReference>
<dbReference type="InterPro" id="IPR003593">
    <property type="entry name" value="AAA+_ATPase"/>
</dbReference>
<keyword evidence="5" id="KW-0029">Amino-acid transport</keyword>